<keyword evidence="2" id="KW-0677">Repeat</keyword>
<evidence type="ECO:0000259" key="4">
    <source>
        <dbReference type="Pfam" id="PF13499"/>
    </source>
</evidence>
<dbReference type="AlphaFoldDB" id="A0A8X6P4W3"/>
<keyword evidence="1" id="KW-0732">Signal</keyword>
<evidence type="ECO:0000256" key="2">
    <source>
        <dbReference type="ARBA" id="ARBA00022737"/>
    </source>
</evidence>
<dbReference type="Pfam" id="PF13499">
    <property type="entry name" value="EF-hand_7"/>
    <property type="match status" value="1"/>
</dbReference>
<protein>
    <recommendedName>
        <fullName evidence="4">EF-hand domain-containing protein</fullName>
    </recommendedName>
</protein>
<evidence type="ECO:0000313" key="6">
    <source>
        <dbReference type="EMBL" id="GFT51741.1"/>
    </source>
</evidence>
<dbReference type="Gene3D" id="1.10.238.10">
    <property type="entry name" value="EF-hand"/>
    <property type="match status" value="1"/>
</dbReference>
<dbReference type="PROSITE" id="PS00018">
    <property type="entry name" value="EF_HAND_1"/>
    <property type="match status" value="1"/>
</dbReference>
<evidence type="ECO:0000256" key="3">
    <source>
        <dbReference type="ARBA" id="ARBA00022837"/>
    </source>
</evidence>
<dbReference type="InterPro" id="IPR011992">
    <property type="entry name" value="EF-hand-dom_pair"/>
</dbReference>
<evidence type="ECO:0000256" key="1">
    <source>
        <dbReference type="ARBA" id="ARBA00022729"/>
    </source>
</evidence>
<dbReference type="Proteomes" id="UP000887013">
    <property type="component" value="Unassembled WGS sequence"/>
</dbReference>
<evidence type="ECO:0000313" key="7">
    <source>
        <dbReference type="Proteomes" id="UP000887013"/>
    </source>
</evidence>
<gene>
    <name evidence="5" type="ORF">NPIL_203661</name>
    <name evidence="6" type="ORF">NPIL_413281</name>
</gene>
<reference evidence="6" key="1">
    <citation type="submission" date="2020-08" db="EMBL/GenBank/DDBJ databases">
        <title>Multicomponent nature underlies the extraordinary mechanical properties of spider dragline silk.</title>
        <authorList>
            <person name="Kono N."/>
            <person name="Nakamura H."/>
            <person name="Mori M."/>
            <person name="Yoshida Y."/>
            <person name="Ohtoshi R."/>
            <person name="Malay A.D."/>
            <person name="Moran D.A.P."/>
            <person name="Tomita M."/>
            <person name="Numata K."/>
            <person name="Arakawa K."/>
        </authorList>
    </citation>
    <scope>NUCLEOTIDE SEQUENCE</scope>
</reference>
<dbReference type="PANTHER" id="PTHR23104:SF17">
    <property type="entry name" value="EF-HAND DOMAIN-CONTAINING PROTEIN"/>
    <property type="match status" value="1"/>
</dbReference>
<dbReference type="InterPro" id="IPR052110">
    <property type="entry name" value="MCFD2-like"/>
</dbReference>
<dbReference type="PANTHER" id="PTHR23104">
    <property type="entry name" value="MULTIPLE COAGULATION FACTOR DEFICIENCY PROTEIN 2 NEURAL STEM CELL DERIVED NEURONAL SURVIVAL PROTEIN"/>
    <property type="match status" value="1"/>
</dbReference>
<comment type="caution">
    <text evidence="6">The sequence shown here is derived from an EMBL/GenBank/DDBJ whole genome shotgun (WGS) entry which is preliminary data.</text>
</comment>
<evidence type="ECO:0000313" key="5">
    <source>
        <dbReference type="EMBL" id="GFT36713.1"/>
    </source>
</evidence>
<keyword evidence="7" id="KW-1185">Reference proteome</keyword>
<dbReference type="EMBL" id="BMAW01109054">
    <property type="protein sequence ID" value="GFT36713.1"/>
    <property type="molecule type" value="Genomic_DNA"/>
</dbReference>
<keyword evidence="3" id="KW-0106">Calcium</keyword>
<organism evidence="6 7">
    <name type="scientific">Nephila pilipes</name>
    <name type="common">Giant wood spider</name>
    <name type="synonym">Nephila maculata</name>
    <dbReference type="NCBI Taxonomy" id="299642"/>
    <lineage>
        <taxon>Eukaryota</taxon>
        <taxon>Metazoa</taxon>
        <taxon>Ecdysozoa</taxon>
        <taxon>Arthropoda</taxon>
        <taxon>Chelicerata</taxon>
        <taxon>Arachnida</taxon>
        <taxon>Araneae</taxon>
        <taxon>Araneomorphae</taxon>
        <taxon>Entelegynae</taxon>
        <taxon>Araneoidea</taxon>
        <taxon>Nephilidae</taxon>
        <taxon>Nephila</taxon>
    </lineage>
</organism>
<proteinExistence type="predicted"/>
<dbReference type="SUPFAM" id="SSF47473">
    <property type="entry name" value="EF-hand"/>
    <property type="match status" value="1"/>
</dbReference>
<feature type="domain" description="EF-hand" evidence="4">
    <location>
        <begin position="47"/>
        <end position="131"/>
    </location>
</feature>
<sequence>MKFAESKTDYSKHVPALMTSRSYKEEKHHIEYHMSDITGKNINQMAEEEMQFMYFKMHDNDNNDKLDGLELVKSLLHWHIEEHNSMESGSPEAGTTKIFGHEELSMLIDPILSSDDTNFDGFIDYGEFVAAQKSRGL</sequence>
<dbReference type="EMBL" id="BMAW01112278">
    <property type="protein sequence ID" value="GFT51741.1"/>
    <property type="molecule type" value="Genomic_DNA"/>
</dbReference>
<name>A0A8X6P4W3_NEPPI</name>
<dbReference type="InterPro" id="IPR002048">
    <property type="entry name" value="EF_hand_dom"/>
</dbReference>
<accession>A0A8X6P4W3</accession>
<dbReference type="GO" id="GO:0005509">
    <property type="term" value="F:calcium ion binding"/>
    <property type="evidence" value="ECO:0007669"/>
    <property type="project" value="InterPro"/>
</dbReference>
<dbReference type="OrthoDB" id="289247at2759"/>
<dbReference type="InterPro" id="IPR018247">
    <property type="entry name" value="EF_Hand_1_Ca_BS"/>
</dbReference>